<keyword evidence="4" id="KW-1185">Reference proteome</keyword>
<evidence type="ECO:0000313" key="4">
    <source>
        <dbReference type="Proteomes" id="UP000657006"/>
    </source>
</evidence>
<dbReference type="EMBL" id="JACRSQ010000004">
    <property type="protein sequence ID" value="MBC8542794.1"/>
    <property type="molecule type" value="Genomic_DNA"/>
</dbReference>
<name>A0A926I042_9FIRM</name>
<comment type="caution">
    <text evidence="3">The sequence shown here is derived from an EMBL/GenBank/DDBJ whole genome shotgun (WGS) entry which is preliminary data.</text>
</comment>
<feature type="chain" id="PRO_5038337880" evidence="2">
    <location>
        <begin position="22"/>
        <end position="350"/>
    </location>
</feature>
<evidence type="ECO:0000256" key="2">
    <source>
        <dbReference type="SAM" id="SignalP"/>
    </source>
</evidence>
<reference evidence="3" key="1">
    <citation type="submission" date="2020-08" db="EMBL/GenBank/DDBJ databases">
        <title>Genome public.</title>
        <authorList>
            <person name="Liu C."/>
            <person name="Sun Q."/>
        </authorList>
    </citation>
    <scope>NUCLEOTIDE SEQUENCE</scope>
    <source>
        <strain evidence="3">NSJ-32</strain>
    </source>
</reference>
<dbReference type="RefSeq" id="WP_249289480.1">
    <property type="nucleotide sequence ID" value="NZ_JACRSQ010000004.1"/>
</dbReference>
<evidence type="ECO:0000256" key="1">
    <source>
        <dbReference type="SAM" id="MobiDB-lite"/>
    </source>
</evidence>
<proteinExistence type="predicted"/>
<evidence type="ECO:0000313" key="3">
    <source>
        <dbReference type="EMBL" id="MBC8542794.1"/>
    </source>
</evidence>
<protein>
    <submittedName>
        <fullName evidence="3">Uncharacterized protein</fullName>
    </submittedName>
</protein>
<organism evidence="3 4">
    <name type="scientific">Bianquea renquensis</name>
    <dbReference type="NCBI Taxonomy" id="2763661"/>
    <lineage>
        <taxon>Bacteria</taxon>
        <taxon>Bacillati</taxon>
        <taxon>Bacillota</taxon>
        <taxon>Clostridia</taxon>
        <taxon>Eubacteriales</taxon>
        <taxon>Bianqueaceae</taxon>
        <taxon>Bianquea</taxon>
    </lineage>
</organism>
<dbReference type="AlphaFoldDB" id="A0A926I042"/>
<feature type="compositionally biased region" description="Acidic residues" evidence="1">
    <location>
        <begin position="172"/>
        <end position="187"/>
    </location>
</feature>
<dbReference type="PROSITE" id="PS51257">
    <property type="entry name" value="PROKAR_LIPOPROTEIN"/>
    <property type="match status" value="1"/>
</dbReference>
<gene>
    <name evidence="3" type="ORF">H8730_04435</name>
</gene>
<feature type="signal peptide" evidence="2">
    <location>
        <begin position="1"/>
        <end position="21"/>
    </location>
</feature>
<keyword evidence="2" id="KW-0732">Signal</keyword>
<sequence>MKKICTCMIVLLLLITGCASKQVEESSNSEPPETIELGGYTVPDYEVYKLSSEENKLGDTKVMLKGKMSDIKESDGLIIGTLHADEGDWLIAIGDPLLHDYSMIQGILEGKEVGCLGTYAGFSGTMELPAVAADTFLCEGNAYYAPIIFLSEPYSSEIGDILDRAQTGEAPEATDSEPEDESIVAEESEVTESSEETLYYSSGTYKVGSDIAAGEYVIVNASASYMEVTSDSSGDLSAIVMNDFFTNRLYVTVSEGQYITFKGKMYAEADTPAYVPINGIYGEGMYKVGKDIPAGEYKISPTEDRGYFEVCSDSFGTLHSILTNDNIQNEVYQSLSEGQYIKLQSCQIIS</sequence>
<accession>A0A926I042</accession>
<feature type="region of interest" description="Disordered" evidence="1">
    <location>
        <begin position="168"/>
        <end position="187"/>
    </location>
</feature>
<dbReference type="Proteomes" id="UP000657006">
    <property type="component" value="Unassembled WGS sequence"/>
</dbReference>